<name>A0AA97AQZ4_9CYAN</name>
<dbReference type="Gene3D" id="3.10.180.10">
    <property type="entry name" value="2,3-Dihydroxybiphenyl 1,2-Dioxygenase, domain 1"/>
    <property type="match status" value="1"/>
</dbReference>
<dbReference type="InterPro" id="IPR025870">
    <property type="entry name" value="Glyoxalase-like_dom"/>
</dbReference>
<protein>
    <submittedName>
        <fullName evidence="2">VOC family protein</fullName>
    </submittedName>
</protein>
<dbReference type="PANTHER" id="PTHR21366:SF22">
    <property type="entry name" value="VOC DOMAIN-CONTAINING PROTEIN"/>
    <property type="match status" value="1"/>
</dbReference>
<dbReference type="CDD" id="cd07264">
    <property type="entry name" value="VOC_like"/>
    <property type="match status" value="1"/>
</dbReference>
<dbReference type="PANTHER" id="PTHR21366">
    <property type="entry name" value="GLYOXALASE FAMILY PROTEIN"/>
    <property type="match status" value="1"/>
</dbReference>
<gene>
    <name evidence="2" type="ORF">HJG54_17480</name>
</gene>
<dbReference type="InterPro" id="IPR050383">
    <property type="entry name" value="GlyoxalaseI/FosfomycinResist"/>
</dbReference>
<evidence type="ECO:0000313" key="2">
    <source>
        <dbReference type="EMBL" id="WNZ24468.1"/>
    </source>
</evidence>
<dbReference type="AlphaFoldDB" id="A0AA97AQZ4"/>
<dbReference type="PROSITE" id="PS51819">
    <property type="entry name" value="VOC"/>
    <property type="match status" value="1"/>
</dbReference>
<evidence type="ECO:0000259" key="1">
    <source>
        <dbReference type="PROSITE" id="PS51819"/>
    </source>
</evidence>
<dbReference type="EMBL" id="CP053586">
    <property type="protein sequence ID" value="WNZ24468.1"/>
    <property type="molecule type" value="Genomic_DNA"/>
</dbReference>
<dbReference type="RefSeq" id="WP_316430282.1">
    <property type="nucleotide sequence ID" value="NZ_CP053586.1"/>
</dbReference>
<dbReference type="SUPFAM" id="SSF54593">
    <property type="entry name" value="Glyoxalase/Bleomycin resistance protein/Dihydroxybiphenyl dioxygenase"/>
    <property type="match status" value="1"/>
</dbReference>
<organism evidence="2">
    <name type="scientific">Leptolyngbya sp. NK1-12</name>
    <dbReference type="NCBI Taxonomy" id="2547451"/>
    <lineage>
        <taxon>Bacteria</taxon>
        <taxon>Bacillati</taxon>
        <taxon>Cyanobacteriota</taxon>
        <taxon>Cyanophyceae</taxon>
        <taxon>Leptolyngbyales</taxon>
        <taxon>Leptolyngbyaceae</taxon>
        <taxon>Leptolyngbya group</taxon>
        <taxon>Leptolyngbya</taxon>
    </lineage>
</organism>
<sequence>MVQFAYTILYVKDVPQAVAFYHKAFGLQARFVHESGQYAELETGDTTLAFATNDLAKSNLPQGFVENSLSQPPAGIEVGFVTADVPSAFAQAVEAGAVAVAEPKVKPWGQTVAYVRDLDGILVELCSSIGLE</sequence>
<accession>A0AA97AQZ4</accession>
<reference evidence="2" key="1">
    <citation type="submission" date="2020-05" db="EMBL/GenBank/DDBJ databases">
        <authorList>
            <person name="Zhu T."/>
            <person name="Keshari N."/>
            <person name="Lu X."/>
        </authorList>
    </citation>
    <scope>NUCLEOTIDE SEQUENCE</scope>
    <source>
        <strain evidence="2">NK1-12</strain>
    </source>
</reference>
<dbReference type="InterPro" id="IPR029068">
    <property type="entry name" value="Glyas_Bleomycin-R_OHBP_Dase"/>
</dbReference>
<proteinExistence type="predicted"/>
<dbReference type="Pfam" id="PF12681">
    <property type="entry name" value="Glyoxalase_2"/>
    <property type="match status" value="1"/>
</dbReference>
<feature type="domain" description="VOC" evidence="1">
    <location>
        <begin position="3"/>
        <end position="128"/>
    </location>
</feature>
<dbReference type="InterPro" id="IPR037523">
    <property type="entry name" value="VOC_core"/>
</dbReference>